<dbReference type="FunFam" id="3.40.50.1100:FF:000003">
    <property type="entry name" value="Cystathionine beta-synthase"/>
    <property type="match status" value="1"/>
</dbReference>
<organism evidence="13 14">
    <name type="scientific">Salinibacter ruber (strain M8)</name>
    <dbReference type="NCBI Taxonomy" id="761659"/>
    <lineage>
        <taxon>Bacteria</taxon>
        <taxon>Pseudomonadati</taxon>
        <taxon>Rhodothermota</taxon>
        <taxon>Rhodothermia</taxon>
        <taxon>Rhodothermales</taxon>
        <taxon>Salinibacteraceae</taxon>
        <taxon>Salinibacter</taxon>
    </lineage>
</organism>
<dbReference type="GO" id="GO:0006535">
    <property type="term" value="P:cysteine biosynthetic process from serine"/>
    <property type="evidence" value="ECO:0007669"/>
    <property type="project" value="InterPro"/>
</dbReference>
<evidence type="ECO:0000313" key="14">
    <source>
        <dbReference type="Proteomes" id="UP000000933"/>
    </source>
</evidence>
<evidence type="ECO:0000259" key="12">
    <source>
        <dbReference type="PROSITE" id="PS51371"/>
    </source>
</evidence>
<dbReference type="CDD" id="cd01561">
    <property type="entry name" value="CBS_like"/>
    <property type="match status" value="1"/>
</dbReference>
<comment type="cofactor">
    <cofactor evidence="1">
        <name>pyridoxal 5'-phosphate</name>
        <dbReference type="ChEBI" id="CHEBI:597326"/>
    </cofactor>
</comment>
<gene>
    <name evidence="13" type="primary">cysK</name>
    <name evidence="13" type="ordered locus">SRM_01301</name>
</gene>
<keyword evidence="7 13" id="KW-0456">Lyase</keyword>
<feature type="domain" description="CBS" evidence="12">
    <location>
        <begin position="380"/>
        <end position="436"/>
    </location>
</feature>
<dbReference type="InterPro" id="IPR046342">
    <property type="entry name" value="CBS_dom_sf"/>
</dbReference>
<dbReference type="GO" id="GO:0016765">
    <property type="term" value="F:transferase activity, transferring alkyl or aryl (other than methyl) groups"/>
    <property type="evidence" value="ECO:0007669"/>
    <property type="project" value="UniProtKB-ARBA"/>
</dbReference>
<dbReference type="PANTHER" id="PTHR10314">
    <property type="entry name" value="CYSTATHIONINE BETA-SYNTHASE"/>
    <property type="match status" value="1"/>
</dbReference>
<dbReference type="Gene3D" id="3.10.580.10">
    <property type="entry name" value="CBS-domain"/>
    <property type="match status" value="1"/>
</dbReference>
<evidence type="ECO:0000256" key="1">
    <source>
        <dbReference type="ARBA" id="ARBA00001933"/>
    </source>
</evidence>
<dbReference type="UniPathway" id="UPA00136">
    <property type="reaction ID" value="UER00201"/>
</dbReference>
<comment type="pathway">
    <text evidence="2">Amino-acid biosynthesis; L-cysteine biosynthesis; L-cysteine from L-homocysteine and L-serine: step 1/2.</text>
</comment>
<dbReference type="AlphaFoldDB" id="D5H867"/>
<dbReference type="SUPFAM" id="SSF53686">
    <property type="entry name" value="Tryptophan synthase beta subunit-like PLP-dependent enzymes"/>
    <property type="match status" value="1"/>
</dbReference>
<protein>
    <recommendedName>
        <fullName evidence="8 10">Cystathionine beta-synthase</fullName>
        <ecNumber evidence="4 10">4.2.1.22</ecNumber>
    </recommendedName>
</protein>
<dbReference type="GO" id="GO:0005737">
    <property type="term" value="C:cytoplasm"/>
    <property type="evidence" value="ECO:0007669"/>
    <property type="project" value="InterPro"/>
</dbReference>
<keyword evidence="5" id="KW-0663">Pyridoxal phosphate</keyword>
<evidence type="ECO:0000313" key="13">
    <source>
        <dbReference type="EMBL" id="CBH24222.1"/>
    </source>
</evidence>
<evidence type="ECO:0000256" key="6">
    <source>
        <dbReference type="ARBA" id="ARBA00023122"/>
    </source>
</evidence>
<dbReference type="Pfam" id="PF00571">
    <property type="entry name" value="CBS"/>
    <property type="match status" value="1"/>
</dbReference>
<dbReference type="PATRIC" id="fig|761659.10.peg.1434"/>
<evidence type="ECO:0000256" key="3">
    <source>
        <dbReference type="ARBA" id="ARBA00007103"/>
    </source>
</evidence>
<dbReference type="SMART" id="SM00116">
    <property type="entry name" value="CBS"/>
    <property type="match status" value="2"/>
</dbReference>
<evidence type="ECO:0000256" key="11">
    <source>
        <dbReference type="PROSITE-ProRule" id="PRU00703"/>
    </source>
</evidence>
<dbReference type="GO" id="GO:0004122">
    <property type="term" value="F:cystathionine beta-synthase activity"/>
    <property type="evidence" value="ECO:0007669"/>
    <property type="project" value="UniProtKB-UniRule"/>
</dbReference>
<dbReference type="InterPro" id="IPR036052">
    <property type="entry name" value="TrpB-like_PALP_sf"/>
</dbReference>
<evidence type="ECO:0000256" key="9">
    <source>
        <dbReference type="ARBA" id="ARBA00047490"/>
    </source>
</evidence>
<dbReference type="Gene3D" id="3.40.50.1100">
    <property type="match status" value="2"/>
</dbReference>
<dbReference type="Pfam" id="PF00291">
    <property type="entry name" value="PALP"/>
    <property type="match status" value="1"/>
</dbReference>
<evidence type="ECO:0000256" key="10">
    <source>
        <dbReference type="NCBIfam" id="TIGR01137"/>
    </source>
</evidence>
<comment type="catalytic activity">
    <reaction evidence="9">
        <text>L-homocysteine + L-serine = L,L-cystathionine + H2O</text>
        <dbReference type="Rhea" id="RHEA:10112"/>
        <dbReference type="ChEBI" id="CHEBI:15377"/>
        <dbReference type="ChEBI" id="CHEBI:33384"/>
        <dbReference type="ChEBI" id="CHEBI:58161"/>
        <dbReference type="ChEBI" id="CHEBI:58199"/>
        <dbReference type="EC" id="4.2.1.22"/>
    </reaction>
</comment>
<proteinExistence type="inferred from homology"/>
<dbReference type="EMBL" id="FP565814">
    <property type="protein sequence ID" value="CBH24222.1"/>
    <property type="molecule type" value="Genomic_DNA"/>
</dbReference>
<dbReference type="CDD" id="cd04608">
    <property type="entry name" value="CBS_pair_CBS"/>
    <property type="match status" value="1"/>
</dbReference>
<evidence type="ECO:0000256" key="5">
    <source>
        <dbReference type="ARBA" id="ARBA00022898"/>
    </source>
</evidence>
<dbReference type="PROSITE" id="PS00901">
    <property type="entry name" value="CYS_SYNTHASE"/>
    <property type="match status" value="1"/>
</dbReference>
<sequence>MPVVLFLQVAAESHLWTSLPSFSPPVRSPAFLPMPMWHDSVLGTIGDTPLVRLNEIGSDLPPTILAKVEFFNPGGSVKDRIGRALIEEAEKEGRIEPGGTIIEGTSGNTGAGLAITAIAKGYRCIFTTTDKQSQEKVDVLRGLGAEVLVCPTNVEPDDPRSYYSVARRLSEEIPNSIYLNQYDNPANAKAHYETTGPELWEQTEGQITHFVAGAGTGGTISGTANYLKEQDDDISVIGVDPCGSVFHKYFHEGVFDEDEIYPYFTEGVGEDILPDNMDFDIVDDFVEVNDKASMQMTRRLAREEGLFIGQSCGLAVAGTLQWVKAHRDELSPDDVVVVLLPDSGFRYLSKTYNDDWMQNHGFLEKSPDVTADKVLNVQQEETDVIAAAPDDNLGNVIETMTDQGISQMPVLDADQEVVGSITETRVLNELIEDPESRKAPVREIMGTPFPVVPASLHLEHLSAYLEEDAGAVLVDHGPESQGSYSILTKSDLISALADVGQSNGNGAA</sequence>
<accession>D5H867</accession>
<dbReference type="InterPro" id="IPR046353">
    <property type="entry name" value="CBS_C"/>
</dbReference>
<dbReference type="HOGENOM" id="CLU_021018_0_0_10"/>
<dbReference type="GO" id="GO:0019343">
    <property type="term" value="P:cysteine biosynthetic process via cystathionine"/>
    <property type="evidence" value="ECO:0007669"/>
    <property type="project" value="InterPro"/>
</dbReference>
<dbReference type="Proteomes" id="UP000000933">
    <property type="component" value="Chromosome"/>
</dbReference>
<dbReference type="EC" id="4.2.1.22" evidence="4 10"/>
<reference evidence="13 14" key="1">
    <citation type="journal article" date="2010" name="ISME J.">
        <title>Fine-scale evolution: genomic, phenotypic and ecological differentiation in two coexisting Salinibacter ruber strains.</title>
        <authorList>
            <person name="Pena A."/>
            <person name="Teeling H."/>
            <person name="Huerta-Cepas J."/>
            <person name="Santos F."/>
            <person name="Yarza P."/>
            <person name="Brito-Echeverria J."/>
            <person name="Lucio M."/>
            <person name="Schmitt-Kopplin P."/>
            <person name="Meseguer I."/>
            <person name="Schenowitz C."/>
            <person name="Dossat C."/>
            <person name="Barbe V."/>
            <person name="Dopazo J."/>
            <person name="Rossello-Mora R."/>
            <person name="Schuler M."/>
            <person name="Glockner F.O."/>
            <person name="Amann R."/>
            <person name="Gabaldon T."/>
            <person name="Anton J."/>
        </authorList>
    </citation>
    <scope>NUCLEOTIDE SEQUENCE [LARGE SCALE GENOMIC DNA]</scope>
    <source>
        <strain evidence="13 14">M8</strain>
    </source>
</reference>
<dbReference type="InterPro" id="IPR001216">
    <property type="entry name" value="P-phosphate_BS"/>
</dbReference>
<evidence type="ECO:0000256" key="7">
    <source>
        <dbReference type="ARBA" id="ARBA00023239"/>
    </source>
</evidence>
<dbReference type="SUPFAM" id="SSF54631">
    <property type="entry name" value="CBS-domain pair"/>
    <property type="match status" value="1"/>
</dbReference>
<evidence type="ECO:0000256" key="8">
    <source>
        <dbReference type="ARBA" id="ARBA00026192"/>
    </source>
</evidence>
<dbReference type="InterPro" id="IPR050214">
    <property type="entry name" value="Cys_Synth/Cystath_Beta-Synth"/>
</dbReference>
<dbReference type="NCBIfam" id="TIGR01137">
    <property type="entry name" value="cysta_beta"/>
    <property type="match status" value="1"/>
</dbReference>
<dbReference type="KEGG" id="srm:SRM_01301"/>
<dbReference type="FunFam" id="3.40.50.1100:FF:000118">
    <property type="entry name" value="Related to CYS4-cystathionine beta-synthase"/>
    <property type="match status" value="1"/>
</dbReference>
<keyword evidence="6 11" id="KW-0129">CBS domain</keyword>
<evidence type="ECO:0000256" key="4">
    <source>
        <dbReference type="ARBA" id="ARBA00012041"/>
    </source>
</evidence>
<evidence type="ECO:0000256" key="2">
    <source>
        <dbReference type="ARBA" id="ARBA00005003"/>
    </source>
</evidence>
<dbReference type="PROSITE" id="PS51371">
    <property type="entry name" value="CBS"/>
    <property type="match status" value="1"/>
</dbReference>
<dbReference type="InterPro" id="IPR000644">
    <property type="entry name" value="CBS_dom"/>
</dbReference>
<reference evidence="14" key="2">
    <citation type="submission" date="2010-04" db="EMBL/GenBank/DDBJ databases">
        <title>Genome sequence of Salinibacter ruber M8.</title>
        <authorList>
            <consortium name="Genoscope"/>
        </authorList>
    </citation>
    <scope>NUCLEOTIDE SEQUENCE [LARGE SCALE GENOMIC DNA]</scope>
    <source>
        <strain evidence="14">M8</strain>
    </source>
</reference>
<name>D5H867_SALRM</name>
<dbReference type="InterPro" id="IPR001926">
    <property type="entry name" value="TrpB-like_PALP"/>
</dbReference>
<comment type="similarity">
    <text evidence="3">Belongs to the cysteine synthase/cystathionine beta-synthase family.</text>
</comment>
<dbReference type="InterPro" id="IPR005857">
    <property type="entry name" value="Cysta_beta_synth"/>
</dbReference>